<accession>A0A0G0NDW0</accession>
<sequence>MKFDLEYFRHALSKRKNDFLSKRAPTLARLSTALTGNSTIYKGQNGNELLVNVEGKIIQINLSQVKE</sequence>
<evidence type="ECO:0000313" key="1">
    <source>
        <dbReference type="EMBL" id="KKQ75286.1"/>
    </source>
</evidence>
<comment type="caution">
    <text evidence="1">The sequence shown here is derived from an EMBL/GenBank/DDBJ whole genome shotgun (WGS) entry which is preliminary data.</text>
</comment>
<dbReference type="EMBL" id="LBUY01000006">
    <property type="protein sequence ID" value="KKQ75286.1"/>
    <property type="molecule type" value="Genomic_DNA"/>
</dbReference>
<gene>
    <name evidence="1" type="ORF">US95_C0006G0008</name>
</gene>
<evidence type="ECO:0000313" key="2">
    <source>
        <dbReference type="Proteomes" id="UP000034738"/>
    </source>
</evidence>
<name>A0A0G0NDW0_9BACT</name>
<dbReference type="AlphaFoldDB" id="A0A0G0NDW0"/>
<organism evidence="1 2">
    <name type="scientific">Candidatus Woesebacteria bacterium GW2011_GWB1_38_5</name>
    <dbReference type="NCBI Taxonomy" id="1618568"/>
    <lineage>
        <taxon>Bacteria</taxon>
        <taxon>Candidatus Woeseibacteriota</taxon>
    </lineage>
</organism>
<reference evidence="1 2" key="1">
    <citation type="journal article" date="2015" name="Nature">
        <title>rRNA introns, odd ribosomes, and small enigmatic genomes across a large radiation of phyla.</title>
        <authorList>
            <person name="Brown C.T."/>
            <person name="Hug L.A."/>
            <person name="Thomas B.C."/>
            <person name="Sharon I."/>
            <person name="Castelle C.J."/>
            <person name="Singh A."/>
            <person name="Wilkins M.J."/>
            <person name="Williams K.H."/>
            <person name="Banfield J.F."/>
        </authorList>
    </citation>
    <scope>NUCLEOTIDE SEQUENCE [LARGE SCALE GENOMIC DNA]</scope>
</reference>
<dbReference type="Proteomes" id="UP000034738">
    <property type="component" value="Unassembled WGS sequence"/>
</dbReference>
<proteinExistence type="predicted"/>
<protein>
    <submittedName>
        <fullName evidence="1">Uncharacterized protein</fullName>
    </submittedName>
</protein>